<accession>A0A1Q8RWE3</accession>
<keyword evidence="3" id="KW-1185">Reference proteome</keyword>
<organism evidence="2 3">
    <name type="scientific">Colletotrichum chlorophyti</name>
    <dbReference type="NCBI Taxonomy" id="708187"/>
    <lineage>
        <taxon>Eukaryota</taxon>
        <taxon>Fungi</taxon>
        <taxon>Dikarya</taxon>
        <taxon>Ascomycota</taxon>
        <taxon>Pezizomycotina</taxon>
        <taxon>Sordariomycetes</taxon>
        <taxon>Hypocreomycetidae</taxon>
        <taxon>Glomerellales</taxon>
        <taxon>Glomerellaceae</taxon>
        <taxon>Colletotrichum</taxon>
    </lineage>
</organism>
<dbReference type="PANTHER" id="PTHR35895:SF1">
    <property type="entry name" value="LIPID-BINDING SERUM GLYCOPROTEIN C-TERMINAL DOMAIN-CONTAINING PROTEIN"/>
    <property type="match status" value="1"/>
</dbReference>
<name>A0A1Q8RWE3_9PEZI</name>
<dbReference type="InterPro" id="IPR046368">
    <property type="entry name" value="Tag1"/>
</dbReference>
<protein>
    <submittedName>
        <fullName evidence="2">Uncharacterized protein</fullName>
    </submittedName>
</protein>
<gene>
    <name evidence="2" type="ORF">CCHL11_01922</name>
</gene>
<evidence type="ECO:0000313" key="3">
    <source>
        <dbReference type="Proteomes" id="UP000186583"/>
    </source>
</evidence>
<feature type="transmembrane region" description="Helical" evidence="1">
    <location>
        <begin position="32"/>
        <end position="56"/>
    </location>
</feature>
<reference evidence="2 3" key="1">
    <citation type="submission" date="2016-11" db="EMBL/GenBank/DDBJ databases">
        <title>Draft Genome Assembly of Colletotrichum chlorophyti a pathogen of herbaceous plants.</title>
        <authorList>
            <person name="Gan P."/>
            <person name="Narusaka M."/>
            <person name="Tsushima A."/>
            <person name="Narusaka Y."/>
            <person name="Takano Y."/>
            <person name="Shirasu K."/>
        </authorList>
    </citation>
    <scope>NUCLEOTIDE SEQUENCE [LARGE SCALE GENOMIC DNA]</scope>
    <source>
        <strain evidence="2 3">NTL11</strain>
    </source>
</reference>
<keyword evidence="1" id="KW-0472">Membrane</keyword>
<keyword evidence="1" id="KW-1133">Transmembrane helix</keyword>
<dbReference type="Proteomes" id="UP000186583">
    <property type="component" value="Unassembled WGS sequence"/>
</dbReference>
<evidence type="ECO:0000256" key="1">
    <source>
        <dbReference type="SAM" id="Phobius"/>
    </source>
</evidence>
<dbReference type="STRING" id="708187.A0A1Q8RWE3"/>
<dbReference type="EMBL" id="MPGH01000087">
    <property type="protein sequence ID" value="OLN88809.1"/>
    <property type="molecule type" value="Genomic_DNA"/>
</dbReference>
<dbReference type="GO" id="GO:0000329">
    <property type="term" value="C:fungal-type vacuole membrane"/>
    <property type="evidence" value="ECO:0007669"/>
    <property type="project" value="InterPro"/>
</dbReference>
<sequence length="369" mass="40675">MSKDEIHHSEEAIGRSGSVGKRKTCMRHCKRFWWLYLIITCLAILLIVLLIIFVGIPRIAQSKLDHVELTVDGITVSNTTPNSYNMAINSTLRSDGKIKATVDGFDGVMYLEDLEPHTPFVNLRFPETRSVKLQTVNVSQPIQIENMEAFTTFNKWLQANESVRVTIKGDTHVKVPGISKKFGVVFRNTITLKGKPDAGLTFIFVTVVVFVMLTKVQGLNHFNGIEVTENTISLTPDARGDNFKGWVNIPNHSVLTLEIGNTTFSNMLNGEDIGTVYIDNLVLHPGINNVSMRANISQAPVLTAIQGRPYCENGILPFALRGKDVSNHGQKLSYFTDALSAGEVITEIDIGSSLKKSLNLTVSCTGLGQ</sequence>
<comment type="caution">
    <text evidence="2">The sequence shown here is derived from an EMBL/GenBank/DDBJ whole genome shotgun (WGS) entry which is preliminary data.</text>
</comment>
<dbReference type="AlphaFoldDB" id="A0A1Q8RWE3"/>
<dbReference type="PANTHER" id="PTHR35895">
    <property type="entry name" value="CHROMOSOME 16, WHOLE GENOME SHOTGUN SEQUENCE"/>
    <property type="match status" value="1"/>
</dbReference>
<dbReference type="Gene3D" id="2.60.40.1820">
    <property type="match status" value="1"/>
</dbReference>
<dbReference type="Pfam" id="PF12505">
    <property type="entry name" value="DUF3712"/>
    <property type="match status" value="1"/>
</dbReference>
<evidence type="ECO:0000313" key="2">
    <source>
        <dbReference type="EMBL" id="OLN88809.1"/>
    </source>
</evidence>
<dbReference type="OrthoDB" id="10039566at2759"/>
<keyword evidence="1" id="KW-0812">Transmembrane</keyword>
<dbReference type="InterPro" id="IPR022185">
    <property type="entry name" value="DUF3712"/>
</dbReference>
<proteinExistence type="predicted"/>